<dbReference type="RefSeq" id="WP_267988807.1">
    <property type="nucleotide sequence ID" value="NZ_JAPJZI010000001.1"/>
</dbReference>
<evidence type="ECO:0000259" key="1">
    <source>
        <dbReference type="Pfam" id="PF01575"/>
    </source>
</evidence>
<sequence>MSGLDAFELGRRHDLGTHTFTPEDIITFARKFDPQPFHIDAEAARKSMFGALCASGWHTTAVWMKKNLEFRDAWHRELEEKGVSPPQMGPSPGFRNLRWHKPVYAGDTIQFFNTYRSARQRQRKPEWGIVELHSEGFNQDGEQVISFDSAVLVRI</sequence>
<dbReference type="Pfam" id="PF01575">
    <property type="entry name" value="MaoC_dehydratas"/>
    <property type="match status" value="1"/>
</dbReference>
<feature type="domain" description="MaoC-like" evidence="1">
    <location>
        <begin position="17"/>
        <end position="113"/>
    </location>
</feature>
<evidence type="ECO:0000313" key="2">
    <source>
        <dbReference type="EMBL" id="MDA5397343.1"/>
    </source>
</evidence>
<proteinExistence type="predicted"/>
<evidence type="ECO:0000313" key="3">
    <source>
        <dbReference type="Proteomes" id="UP001151234"/>
    </source>
</evidence>
<dbReference type="PANTHER" id="PTHR43664:SF1">
    <property type="entry name" value="BETA-METHYLMALYL-COA DEHYDRATASE"/>
    <property type="match status" value="1"/>
</dbReference>
<comment type="caution">
    <text evidence="2">The sequence shown here is derived from an EMBL/GenBank/DDBJ whole genome shotgun (WGS) entry which is preliminary data.</text>
</comment>
<dbReference type="AlphaFoldDB" id="A0A9X3ZG46"/>
<dbReference type="PANTHER" id="PTHR43664">
    <property type="entry name" value="MONOAMINE OXIDASE-RELATED"/>
    <property type="match status" value="1"/>
</dbReference>
<dbReference type="SUPFAM" id="SSF54637">
    <property type="entry name" value="Thioesterase/thiol ester dehydrase-isomerase"/>
    <property type="match status" value="1"/>
</dbReference>
<protein>
    <submittedName>
        <fullName evidence="2">MaoC family dehydratase</fullName>
    </submittedName>
</protein>
<organism evidence="2 3">
    <name type="scientific">Hoeflea prorocentri</name>
    <dbReference type="NCBI Taxonomy" id="1922333"/>
    <lineage>
        <taxon>Bacteria</taxon>
        <taxon>Pseudomonadati</taxon>
        <taxon>Pseudomonadota</taxon>
        <taxon>Alphaproteobacteria</taxon>
        <taxon>Hyphomicrobiales</taxon>
        <taxon>Rhizobiaceae</taxon>
        <taxon>Hoeflea</taxon>
    </lineage>
</organism>
<name>A0A9X3ZG46_9HYPH</name>
<accession>A0A9X3ZG46</accession>
<dbReference type="InterPro" id="IPR002539">
    <property type="entry name" value="MaoC-like_dom"/>
</dbReference>
<reference evidence="2" key="1">
    <citation type="submission" date="2022-11" db="EMBL/GenBank/DDBJ databases">
        <title>Draft genome sequence of Hoeflea poritis E7-10 and Hoeflea prorocentri PM5-8, separated from scleractinian coral Porites lutea and marine dinoflagellate.</title>
        <authorList>
            <person name="Zhang G."/>
            <person name="Wei Q."/>
            <person name="Cai L."/>
        </authorList>
    </citation>
    <scope>NUCLEOTIDE SEQUENCE</scope>
    <source>
        <strain evidence="2">PM5-8</strain>
    </source>
</reference>
<dbReference type="CDD" id="cd03454">
    <property type="entry name" value="YdeM"/>
    <property type="match status" value="1"/>
</dbReference>
<dbReference type="InterPro" id="IPR029069">
    <property type="entry name" value="HotDog_dom_sf"/>
</dbReference>
<dbReference type="InterPro" id="IPR052342">
    <property type="entry name" value="MCH/BMMD"/>
</dbReference>
<dbReference type="Gene3D" id="3.10.129.10">
    <property type="entry name" value="Hotdog Thioesterase"/>
    <property type="match status" value="1"/>
</dbReference>
<dbReference type="EMBL" id="JAPJZI010000001">
    <property type="protein sequence ID" value="MDA5397343.1"/>
    <property type="molecule type" value="Genomic_DNA"/>
</dbReference>
<gene>
    <name evidence="2" type="ORF">OQ273_02050</name>
</gene>
<keyword evidence="3" id="KW-1185">Reference proteome</keyword>
<dbReference type="Proteomes" id="UP001151234">
    <property type="component" value="Unassembled WGS sequence"/>
</dbReference>